<organism evidence="2">
    <name type="scientific">marine metagenome</name>
    <dbReference type="NCBI Taxonomy" id="408172"/>
    <lineage>
        <taxon>unclassified sequences</taxon>
        <taxon>metagenomes</taxon>
        <taxon>ecological metagenomes</taxon>
    </lineage>
</organism>
<dbReference type="InterPro" id="IPR027417">
    <property type="entry name" value="P-loop_NTPase"/>
</dbReference>
<proteinExistence type="predicted"/>
<dbReference type="PANTHER" id="PTHR24220">
    <property type="entry name" value="IMPORT ATP-BINDING PROTEIN"/>
    <property type="match status" value="1"/>
</dbReference>
<dbReference type="GO" id="GO:0005886">
    <property type="term" value="C:plasma membrane"/>
    <property type="evidence" value="ECO:0007669"/>
    <property type="project" value="TreeGrafter"/>
</dbReference>
<dbReference type="InterPro" id="IPR015854">
    <property type="entry name" value="ABC_transpr_LolD-like"/>
</dbReference>
<dbReference type="GO" id="GO:0022857">
    <property type="term" value="F:transmembrane transporter activity"/>
    <property type="evidence" value="ECO:0007669"/>
    <property type="project" value="TreeGrafter"/>
</dbReference>
<evidence type="ECO:0000259" key="1">
    <source>
        <dbReference type="Pfam" id="PF00005"/>
    </source>
</evidence>
<feature type="non-terminal residue" evidence="2">
    <location>
        <position position="72"/>
    </location>
</feature>
<dbReference type="Gene3D" id="3.40.50.300">
    <property type="entry name" value="P-loop containing nucleotide triphosphate hydrolases"/>
    <property type="match status" value="1"/>
</dbReference>
<dbReference type="GO" id="GO:0005524">
    <property type="term" value="F:ATP binding"/>
    <property type="evidence" value="ECO:0007669"/>
    <property type="project" value="InterPro"/>
</dbReference>
<dbReference type="Pfam" id="PF00005">
    <property type="entry name" value="ABC_tran"/>
    <property type="match status" value="1"/>
</dbReference>
<sequence length="72" mass="7330">MANDAPLLQLTDVSREFPTAENGEALVVLHGISGEFSSGESVAIIGPSGSGKSTLLNIIGTLDEPTSGTVIF</sequence>
<dbReference type="SUPFAM" id="SSF52540">
    <property type="entry name" value="P-loop containing nucleoside triphosphate hydrolases"/>
    <property type="match status" value="1"/>
</dbReference>
<accession>A0A382KJF8</accession>
<dbReference type="GO" id="GO:0016887">
    <property type="term" value="F:ATP hydrolysis activity"/>
    <property type="evidence" value="ECO:0007669"/>
    <property type="project" value="InterPro"/>
</dbReference>
<gene>
    <name evidence="2" type="ORF">METZ01_LOCUS277203</name>
</gene>
<feature type="domain" description="ABC transporter" evidence="1">
    <location>
        <begin position="29"/>
        <end position="70"/>
    </location>
</feature>
<evidence type="ECO:0000313" key="2">
    <source>
        <dbReference type="EMBL" id="SVC24349.1"/>
    </source>
</evidence>
<name>A0A382KJF8_9ZZZZ</name>
<dbReference type="AlphaFoldDB" id="A0A382KJF8"/>
<protein>
    <recommendedName>
        <fullName evidence="1">ABC transporter domain-containing protein</fullName>
    </recommendedName>
</protein>
<dbReference type="InterPro" id="IPR003439">
    <property type="entry name" value="ABC_transporter-like_ATP-bd"/>
</dbReference>
<reference evidence="2" key="1">
    <citation type="submission" date="2018-05" db="EMBL/GenBank/DDBJ databases">
        <authorList>
            <person name="Lanie J.A."/>
            <person name="Ng W.-L."/>
            <person name="Kazmierczak K.M."/>
            <person name="Andrzejewski T.M."/>
            <person name="Davidsen T.M."/>
            <person name="Wayne K.J."/>
            <person name="Tettelin H."/>
            <person name="Glass J.I."/>
            <person name="Rusch D."/>
            <person name="Podicherti R."/>
            <person name="Tsui H.-C.T."/>
            <person name="Winkler M.E."/>
        </authorList>
    </citation>
    <scope>NUCLEOTIDE SEQUENCE</scope>
</reference>
<dbReference type="EMBL" id="UINC01080939">
    <property type="protein sequence ID" value="SVC24349.1"/>
    <property type="molecule type" value="Genomic_DNA"/>
</dbReference>